<feature type="transmembrane region" description="Helical" evidence="6">
    <location>
        <begin position="7"/>
        <end position="27"/>
    </location>
</feature>
<sequence length="432" mass="46008">MIRIVPLIMVMYIVSYLDRVNVGFASVTMNADLGLSATAYGVGAGLFFVGYVLLEVPSNLVLRRVGARRWLARIMVTWGLVAAAMSMVHNEWSFYTLRVLLGIAEAGFVPGVVFFLTLWFPRDVRGRVTGAFLMGIPFAVVLGAPLSAGLIQFGTETLGVQGWRFMFLAEGIPAVALGVAVLFLLPDRPETVNWLSVEESTALNRKLAEENEFAESHGLGTVAAAFKDWRVYVVAAFGFAANIGGYALSFFLPQVITGLSATFGTRFSLMQTALITAIPYSAAAVAIWFVGKNSDRTGERMVHIAVPLALGAVAVGIALYLPSTIAVIVAISIAAAGSYAIIPIFWQLPPRFLTDAAAATGMGIIASLANIAGFISPYITGALKDATGDFKTGMWFVSGVMILAAALAASVARRPEFARLRPGTQPPSRGQL</sequence>
<protein>
    <submittedName>
        <fullName evidence="8">MFS transporter</fullName>
    </submittedName>
</protein>
<dbReference type="InterPro" id="IPR036259">
    <property type="entry name" value="MFS_trans_sf"/>
</dbReference>
<keyword evidence="4 6" id="KW-1133">Transmembrane helix</keyword>
<dbReference type="SUPFAM" id="SSF103473">
    <property type="entry name" value="MFS general substrate transporter"/>
    <property type="match status" value="1"/>
</dbReference>
<keyword evidence="2" id="KW-0813">Transport</keyword>
<feature type="transmembrane region" description="Helical" evidence="6">
    <location>
        <begin position="70"/>
        <end position="89"/>
    </location>
</feature>
<feature type="transmembrane region" description="Helical" evidence="6">
    <location>
        <begin position="392"/>
        <end position="412"/>
    </location>
</feature>
<feature type="transmembrane region" description="Helical" evidence="6">
    <location>
        <begin position="132"/>
        <end position="153"/>
    </location>
</feature>
<dbReference type="EMBL" id="JBEXRX010000232">
    <property type="protein sequence ID" value="MEU0156778.1"/>
    <property type="molecule type" value="Genomic_DNA"/>
</dbReference>
<dbReference type="CDD" id="cd17319">
    <property type="entry name" value="MFS_ExuT_GudP_like"/>
    <property type="match status" value="1"/>
</dbReference>
<dbReference type="Gene3D" id="1.20.1250.20">
    <property type="entry name" value="MFS general substrate transporter like domains"/>
    <property type="match status" value="2"/>
</dbReference>
<evidence type="ECO:0000256" key="4">
    <source>
        <dbReference type="ARBA" id="ARBA00022989"/>
    </source>
</evidence>
<feature type="transmembrane region" description="Helical" evidence="6">
    <location>
        <begin position="302"/>
        <end position="321"/>
    </location>
</feature>
<proteinExistence type="predicted"/>
<evidence type="ECO:0000256" key="6">
    <source>
        <dbReference type="SAM" id="Phobius"/>
    </source>
</evidence>
<keyword evidence="3 6" id="KW-0812">Transmembrane</keyword>
<feature type="transmembrane region" description="Helical" evidence="6">
    <location>
        <begin position="95"/>
        <end position="120"/>
    </location>
</feature>
<comment type="subcellular location">
    <subcellularLocation>
        <location evidence="1">Cell membrane</location>
        <topology evidence="1">Multi-pass membrane protein</topology>
    </subcellularLocation>
</comment>
<dbReference type="PANTHER" id="PTHR43791:SF36">
    <property type="entry name" value="TRANSPORTER, PUTATIVE (AFU_ORTHOLOGUE AFUA_6G08340)-RELATED"/>
    <property type="match status" value="1"/>
</dbReference>
<feature type="transmembrane region" description="Helical" evidence="6">
    <location>
        <begin position="165"/>
        <end position="185"/>
    </location>
</feature>
<dbReference type="PANTHER" id="PTHR43791">
    <property type="entry name" value="PERMEASE-RELATED"/>
    <property type="match status" value="1"/>
</dbReference>
<organism evidence="8 9">
    <name type="scientific">Micromonospora fulviviridis</name>
    <dbReference type="NCBI Taxonomy" id="47860"/>
    <lineage>
        <taxon>Bacteria</taxon>
        <taxon>Bacillati</taxon>
        <taxon>Actinomycetota</taxon>
        <taxon>Actinomycetes</taxon>
        <taxon>Micromonosporales</taxon>
        <taxon>Micromonosporaceae</taxon>
        <taxon>Micromonospora</taxon>
    </lineage>
</organism>
<feature type="transmembrane region" description="Helical" evidence="6">
    <location>
        <begin position="358"/>
        <end position="380"/>
    </location>
</feature>
<dbReference type="Proteomes" id="UP001550348">
    <property type="component" value="Unassembled WGS sequence"/>
</dbReference>
<evidence type="ECO:0000256" key="2">
    <source>
        <dbReference type="ARBA" id="ARBA00022448"/>
    </source>
</evidence>
<evidence type="ECO:0000256" key="1">
    <source>
        <dbReference type="ARBA" id="ARBA00004651"/>
    </source>
</evidence>
<dbReference type="InterPro" id="IPR011701">
    <property type="entry name" value="MFS"/>
</dbReference>
<dbReference type="Pfam" id="PF07690">
    <property type="entry name" value="MFS_1"/>
    <property type="match status" value="1"/>
</dbReference>
<accession>A0ABV2VVG4</accession>
<dbReference type="InterPro" id="IPR020846">
    <property type="entry name" value="MFS_dom"/>
</dbReference>
<evidence type="ECO:0000256" key="5">
    <source>
        <dbReference type="ARBA" id="ARBA00023136"/>
    </source>
</evidence>
<feature type="transmembrane region" description="Helical" evidence="6">
    <location>
        <begin position="327"/>
        <end position="346"/>
    </location>
</feature>
<keyword evidence="5 6" id="KW-0472">Membrane</keyword>
<dbReference type="PROSITE" id="PS50850">
    <property type="entry name" value="MFS"/>
    <property type="match status" value="1"/>
</dbReference>
<dbReference type="RefSeq" id="WP_355668267.1">
    <property type="nucleotide sequence ID" value="NZ_JBEXRX010000232.1"/>
</dbReference>
<evidence type="ECO:0000313" key="8">
    <source>
        <dbReference type="EMBL" id="MEU0156778.1"/>
    </source>
</evidence>
<gene>
    <name evidence="8" type="ORF">ABZ071_33915</name>
</gene>
<feature type="transmembrane region" description="Helical" evidence="6">
    <location>
        <begin position="33"/>
        <end position="54"/>
    </location>
</feature>
<evidence type="ECO:0000256" key="3">
    <source>
        <dbReference type="ARBA" id="ARBA00022692"/>
    </source>
</evidence>
<reference evidence="8 9" key="1">
    <citation type="submission" date="2024-06" db="EMBL/GenBank/DDBJ databases">
        <title>The Natural Products Discovery Center: Release of the First 8490 Sequenced Strains for Exploring Actinobacteria Biosynthetic Diversity.</title>
        <authorList>
            <person name="Kalkreuter E."/>
            <person name="Kautsar S.A."/>
            <person name="Yang D."/>
            <person name="Bader C.D."/>
            <person name="Teijaro C.N."/>
            <person name="Fluegel L."/>
            <person name="Davis C.M."/>
            <person name="Simpson J.R."/>
            <person name="Lauterbach L."/>
            <person name="Steele A.D."/>
            <person name="Gui C."/>
            <person name="Meng S."/>
            <person name="Li G."/>
            <person name="Viehrig K."/>
            <person name="Ye F."/>
            <person name="Su P."/>
            <person name="Kiefer A.F."/>
            <person name="Nichols A."/>
            <person name="Cepeda A.J."/>
            <person name="Yan W."/>
            <person name="Fan B."/>
            <person name="Jiang Y."/>
            <person name="Adhikari A."/>
            <person name="Zheng C.-J."/>
            <person name="Schuster L."/>
            <person name="Cowan T.M."/>
            <person name="Smanski M.J."/>
            <person name="Chevrette M.G."/>
            <person name="De Carvalho L.P.S."/>
            <person name="Shen B."/>
        </authorList>
    </citation>
    <scope>NUCLEOTIDE SEQUENCE [LARGE SCALE GENOMIC DNA]</scope>
    <source>
        <strain evidence="8 9">NPDC006286</strain>
    </source>
</reference>
<feature type="transmembrane region" description="Helical" evidence="6">
    <location>
        <begin position="272"/>
        <end position="290"/>
    </location>
</feature>
<evidence type="ECO:0000259" key="7">
    <source>
        <dbReference type="PROSITE" id="PS50850"/>
    </source>
</evidence>
<feature type="domain" description="Major facilitator superfamily (MFS) profile" evidence="7">
    <location>
        <begin position="4"/>
        <end position="416"/>
    </location>
</feature>
<keyword evidence="9" id="KW-1185">Reference proteome</keyword>
<comment type="caution">
    <text evidence="8">The sequence shown here is derived from an EMBL/GenBank/DDBJ whole genome shotgun (WGS) entry which is preliminary data.</text>
</comment>
<feature type="transmembrane region" description="Helical" evidence="6">
    <location>
        <begin position="231"/>
        <end position="252"/>
    </location>
</feature>
<evidence type="ECO:0000313" key="9">
    <source>
        <dbReference type="Proteomes" id="UP001550348"/>
    </source>
</evidence>
<name>A0ABV2VVG4_9ACTN</name>